<evidence type="ECO:0000256" key="1">
    <source>
        <dbReference type="ARBA" id="ARBA00004141"/>
    </source>
</evidence>
<dbReference type="InterPro" id="IPR010651">
    <property type="entry name" value="Sugar_transport"/>
</dbReference>
<dbReference type="PANTHER" id="PTHR16119:SF16">
    <property type="entry name" value="TRANSMEMBRANE PROTEIN 144 HOMOLOG"/>
    <property type="match status" value="1"/>
</dbReference>
<dbReference type="AlphaFoldDB" id="A0ABD6E4L8"/>
<organism evidence="7 8">
    <name type="scientific">Gnathostoma spinigerum</name>
    <dbReference type="NCBI Taxonomy" id="75299"/>
    <lineage>
        <taxon>Eukaryota</taxon>
        <taxon>Metazoa</taxon>
        <taxon>Ecdysozoa</taxon>
        <taxon>Nematoda</taxon>
        <taxon>Chromadorea</taxon>
        <taxon>Rhabditida</taxon>
        <taxon>Spirurina</taxon>
        <taxon>Gnathostomatomorpha</taxon>
        <taxon>Gnathostomatoidea</taxon>
        <taxon>Gnathostomatidae</taxon>
        <taxon>Gnathostoma</taxon>
    </lineage>
</organism>
<proteinExistence type="inferred from homology"/>
<dbReference type="Pfam" id="PF07857">
    <property type="entry name" value="TMEM144"/>
    <property type="match status" value="1"/>
</dbReference>
<evidence type="ECO:0000256" key="6">
    <source>
        <dbReference type="SAM" id="Phobius"/>
    </source>
</evidence>
<feature type="transmembrane region" description="Helical" evidence="6">
    <location>
        <begin position="204"/>
        <end position="226"/>
    </location>
</feature>
<keyword evidence="5 6" id="KW-0472">Membrane</keyword>
<comment type="subcellular location">
    <subcellularLocation>
        <location evidence="1">Membrane</location>
        <topology evidence="1">Multi-pass membrane protein</topology>
    </subcellularLocation>
</comment>
<evidence type="ECO:0000256" key="2">
    <source>
        <dbReference type="ARBA" id="ARBA00005731"/>
    </source>
</evidence>
<keyword evidence="3 6" id="KW-0812">Transmembrane</keyword>
<sequence>MNNQTTDNAGNDETFLLGIATMSVSFILFGSTFVPVKCHKMGDGIFIQFLMGIAIFMVGAIIAAVEGFPRVYPLAMVGGLFWAVANSMAIPLIRILGIALAPLIWNITACLMGWATSRFGLFGIDPQHPKSDFLNYIGLLLLVGGGIMFMFVQNRPEKQMNSNLSIAVIVSKDKSSTETSSQLTIPSRSIESLNKKNSYRRKRWIAIGVSLFCGLLYAHRTTPVIYIQDHRTSYKDAPSDGLSYAFSHFLGILLTTTTIFVGYCIFKKNKPYLVPTLTIPSLISGASWGVAMALLFVSNDFLSQTIAFPIITVMPGFVAALWSVFYFKEIQITIISQDIEHA</sequence>
<dbReference type="PANTHER" id="PTHR16119">
    <property type="entry name" value="TRANSMEMBRANE PROTEIN 144"/>
    <property type="match status" value="1"/>
</dbReference>
<feature type="transmembrane region" description="Helical" evidence="6">
    <location>
        <begin position="133"/>
        <end position="152"/>
    </location>
</feature>
<evidence type="ECO:0008006" key="9">
    <source>
        <dbReference type="Google" id="ProtNLM"/>
    </source>
</evidence>
<feature type="transmembrane region" description="Helical" evidence="6">
    <location>
        <begin position="71"/>
        <end position="93"/>
    </location>
</feature>
<feature type="transmembrane region" description="Helical" evidence="6">
    <location>
        <begin position="15"/>
        <end position="34"/>
    </location>
</feature>
<keyword evidence="4 6" id="KW-1133">Transmembrane helix</keyword>
<reference evidence="7 8" key="1">
    <citation type="submission" date="2024-08" db="EMBL/GenBank/DDBJ databases">
        <title>Gnathostoma spinigerum genome.</title>
        <authorList>
            <person name="Gonzalez-Bertolin B."/>
            <person name="Monzon S."/>
            <person name="Zaballos A."/>
            <person name="Jimenez P."/>
            <person name="Dekumyoy P."/>
            <person name="Varona S."/>
            <person name="Cuesta I."/>
            <person name="Sumanam S."/>
            <person name="Adisakwattana P."/>
            <person name="Gasser R.B."/>
            <person name="Hernandez-Gonzalez A."/>
            <person name="Young N.D."/>
            <person name="Perteguer M.J."/>
        </authorList>
    </citation>
    <scope>NUCLEOTIDE SEQUENCE [LARGE SCALE GENOMIC DNA]</scope>
    <source>
        <strain evidence="7">AL3</strain>
        <tissue evidence="7">Liver</tissue>
    </source>
</reference>
<dbReference type="Proteomes" id="UP001608902">
    <property type="component" value="Unassembled WGS sequence"/>
</dbReference>
<evidence type="ECO:0000256" key="5">
    <source>
        <dbReference type="ARBA" id="ARBA00023136"/>
    </source>
</evidence>
<dbReference type="EMBL" id="JBGFUD010000625">
    <property type="protein sequence ID" value="MFH4974924.1"/>
    <property type="molecule type" value="Genomic_DNA"/>
</dbReference>
<evidence type="ECO:0000313" key="8">
    <source>
        <dbReference type="Proteomes" id="UP001608902"/>
    </source>
</evidence>
<dbReference type="GO" id="GO:0016020">
    <property type="term" value="C:membrane"/>
    <property type="evidence" value="ECO:0007669"/>
    <property type="project" value="UniProtKB-SubCell"/>
</dbReference>
<feature type="transmembrane region" description="Helical" evidence="6">
    <location>
        <begin position="46"/>
        <end position="65"/>
    </location>
</feature>
<gene>
    <name evidence="7" type="ORF">AB6A40_001633</name>
</gene>
<comment type="caution">
    <text evidence="7">The sequence shown here is derived from an EMBL/GenBank/DDBJ whole genome shotgun (WGS) entry which is preliminary data.</text>
</comment>
<feature type="transmembrane region" description="Helical" evidence="6">
    <location>
        <begin position="273"/>
        <end position="294"/>
    </location>
</feature>
<name>A0ABD6E4L8_9BILA</name>
<evidence type="ECO:0000256" key="3">
    <source>
        <dbReference type="ARBA" id="ARBA00022692"/>
    </source>
</evidence>
<feature type="transmembrane region" description="Helical" evidence="6">
    <location>
        <begin position="100"/>
        <end position="121"/>
    </location>
</feature>
<keyword evidence="8" id="KW-1185">Reference proteome</keyword>
<dbReference type="InterPro" id="IPR012435">
    <property type="entry name" value="TMEM144"/>
</dbReference>
<accession>A0ABD6E4L8</accession>
<feature type="transmembrane region" description="Helical" evidence="6">
    <location>
        <begin position="246"/>
        <end position="266"/>
    </location>
</feature>
<evidence type="ECO:0000313" key="7">
    <source>
        <dbReference type="EMBL" id="MFH4974924.1"/>
    </source>
</evidence>
<comment type="similarity">
    <text evidence="2">Belongs to the TMEM144 family.</text>
</comment>
<feature type="transmembrane region" description="Helical" evidence="6">
    <location>
        <begin position="306"/>
        <end position="327"/>
    </location>
</feature>
<protein>
    <recommendedName>
        <fullName evidence="9">Transmembrane protein 144</fullName>
    </recommendedName>
</protein>
<evidence type="ECO:0000256" key="4">
    <source>
        <dbReference type="ARBA" id="ARBA00022989"/>
    </source>
</evidence>